<proteinExistence type="predicted"/>
<evidence type="ECO:0000256" key="5">
    <source>
        <dbReference type="ARBA" id="ARBA00022840"/>
    </source>
</evidence>
<reference evidence="7" key="1">
    <citation type="submission" date="2021-02" db="EMBL/GenBank/DDBJ databases">
        <authorList>
            <person name="Nowell W R."/>
        </authorList>
    </citation>
    <scope>NUCLEOTIDE SEQUENCE</scope>
</reference>
<keyword evidence="2" id="KW-0808">Transferase</keyword>
<comment type="caution">
    <text evidence="7">The sequence shown here is derived from an EMBL/GenBank/DDBJ whole genome shotgun (WGS) entry which is preliminary data.</text>
</comment>
<dbReference type="PROSITE" id="PS50011">
    <property type="entry name" value="PROTEIN_KINASE_DOM"/>
    <property type="match status" value="1"/>
</dbReference>
<evidence type="ECO:0000256" key="3">
    <source>
        <dbReference type="ARBA" id="ARBA00022741"/>
    </source>
</evidence>
<name>A0A814RMA3_9BILA</name>
<protein>
    <recommendedName>
        <fullName evidence="6">Protein kinase domain-containing protein</fullName>
    </recommendedName>
</protein>
<keyword evidence="4" id="KW-0418">Kinase</keyword>
<organism evidence="7 8">
    <name type="scientific">Rotaria magnacalcarata</name>
    <dbReference type="NCBI Taxonomy" id="392030"/>
    <lineage>
        <taxon>Eukaryota</taxon>
        <taxon>Metazoa</taxon>
        <taxon>Spiralia</taxon>
        <taxon>Gnathifera</taxon>
        <taxon>Rotifera</taxon>
        <taxon>Eurotatoria</taxon>
        <taxon>Bdelloidea</taxon>
        <taxon>Philodinida</taxon>
        <taxon>Philodinidae</taxon>
        <taxon>Rotaria</taxon>
    </lineage>
</organism>
<feature type="domain" description="Protein kinase" evidence="6">
    <location>
        <begin position="1"/>
        <end position="136"/>
    </location>
</feature>
<dbReference type="GO" id="GO:0004674">
    <property type="term" value="F:protein serine/threonine kinase activity"/>
    <property type="evidence" value="ECO:0007669"/>
    <property type="project" value="UniProtKB-KW"/>
</dbReference>
<evidence type="ECO:0000313" key="8">
    <source>
        <dbReference type="Proteomes" id="UP000663855"/>
    </source>
</evidence>
<dbReference type="Pfam" id="PF00069">
    <property type="entry name" value="Pkinase"/>
    <property type="match status" value="1"/>
</dbReference>
<dbReference type="Proteomes" id="UP000663855">
    <property type="component" value="Unassembled WGS sequence"/>
</dbReference>
<dbReference type="EMBL" id="CAJNOV010003226">
    <property type="protein sequence ID" value="CAF1134072.1"/>
    <property type="molecule type" value="Genomic_DNA"/>
</dbReference>
<evidence type="ECO:0000259" key="6">
    <source>
        <dbReference type="PROSITE" id="PS50011"/>
    </source>
</evidence>
<dbReference type="PANTHER" id="PTHR11584:SF369">
    <property type="entry name" value="MITOGEN-ACTIVATED PROTEIN KINASE KINASE KINASE 19-RELATED"/>
    <property type="match status" value="1"/>
</dbReference>
<dbReference type="AlphaFoldDB" id="A0A814RMA3"/>
<dbReference type="SUPFAM" id="SSF56112">
    <property type="entry name" value="Protein kinase-like (PK-like)"/>
    <property type="match status" value="1"/>
</dbReference>
<evidence type="ECO:0000256" key="1">
    <source>
        <dbReference type="ARBA" id="ARBA00022527"/>
    </source>
</evidence>
<accession>A0A814RMA3</accession>
<dbReference type="InterPro" id="IPR011009">
    <property type="entry name" value="Kinase-like_dom_sf"/>
</dbReference>
<gene>
    <name evidence="7" type="ORF">CJN711_LOCUS8713</name>
</gene>
<dbReference type="InterPro" id="IPR000719">
    <property type="entry name" value="Prot_kinase_dom"/>
</dbReference>
<dbReference type="GO" id="GO:0005524">
    <property type="term" value="F:ATP binding"/>
    <property type="evidence" value="ECO:0007669"/>
    <property type="project" value="UniProtKB-KW"/>
</dbReference>
<evidence type="ECO:0000256" key="2">
    <source>
        <dbReference type="ARBA" id="ARBA00022679"/>
    </source>
</evidence>
<dbReference type="Gene3D" id="1.10.510.10">
    <property type="entry name" value="Transferase(Phosphotransferase) domain 1"/>
    <property type="match status" value="1"/>
</dbReference>
<evidence type="ECO:0000313" key="7">
    <source>
        <dbReference type="EMBL" id="CAF1134072.1"/>
    </source>
</evidence>
<dbReference type="PANTHER" id="PTHR11584">
    <property type="entry name" value="SERINE/THREONINE PROTEIN KINASE"/>
    <property type="match status" value="1"/>
</dbReference>
<evidence type="ECO:0000256" key="4">
    <source>
        <dbReference type="ARBA" id="ARBA00022777"/>
    </source>
</evidence>
<keyword evidence="3" id="KW-0547">Nucleotide-binding</keyword>
<keyword evidence="5" id="KW-0067">ATP-binding</keyword>
<sequence length="142" mass="16418">MATGKILSLDNIPVIHLRVQFTHCFLRPEGPTRSTKNEPAPKHFKPPEPEYVYKSDIWALGCTIIEMLTGKLPWATVTRPPEDQFYIQNQLLAKKGPPIPEELRGQKEAYEFIELCLKPDLEQRRSARELLSHPYPRVRIDS</sequence>
<keyword evidence="1" id="KW-0723">Serine/threonine-protein kinase</keyword>